<dbReference type="GO" id="GO:0004114">
    <property type="term" value="F:3',5'-cyclic-nucleotide phosphodiesterase activity"/>
    <property type="evidence" value="ECO:0007669"/>
    <property type="project" value="InterPro"/>
</dbReference>
<dbReference type="EMBL" id="JALJOS010000019">
    <property type="protein sequence ID" value="KAK9827147.1"/>
    <property type="molecule type" value="Genomic_DNA"/>
</dbReference>
<dbReference type="InterPro" id="IPR036971">
    <property type="entry name" value="PDEase_catalytic_dom_sf"/>
</dbReference>
<dbReference type="SUPFAM" id="SSF109604">
    <property type="entry name" value="HD-domain/PDEase-like"/>
    <property type="match status" value="1"/>
</dbReference>
<evidence type="ECO:0000259" key="3">
    <source>
        <dbReference type="PROSITE" id="PS51845"/>
    </source>
</evidence>
<proteinExistence type="predicted"/>
<dbReference type="PANTHER" id="PTHR11347">
    <property type="entry name" value="CYCLIC NUCLEOTIDE PHOSPHODIESTERASE"/>
    <property type="match status" value="1"/>
</dbReference>
<dbReference type="InterPro" id="IPR002073">
    <property type="entry name" value="PDEase_catalytic_dom"/>
</dbReference>
<dbReference type="Proteomes" id="UP001438707">
    <property type="component" value="Unassembled WGS sequence"/>
</dbReference>
<accession>A0AAW1R1C6</accession>
<dbReference type="Pfam" id="PF00233">
    <property type="entry name" value="PDEase_I"/>
    <property type="match status" value="1"/>
</dbReference>
<protein>
    <recommendedName>
        <fullName evidence="3">PDEase domain-containing protein</fullName>
    </recommendedName>
</protein>
<evidence type="ECO:0000313" key="5">
    <source>
        <dbReference type="Proteomes" id="UP001438707"/>
    </source>
</evidence>
<dbReference type="Gene3D" id="1.10.1300.10">
    <property type="entry name" value="3'5'-cyclic nucleotide phosphodiesterase, catalytic domain"/>
    <property type="match status" value="1"/>
</dbReference>
<evidence type="ECO:0000256" key="1">
    <source>
        <dbReference type="ARBA" id="ARBA00022723"/>
    </source>
</evidence>
<feature type="domain" description="PDEase" evidence="3">
    <location>
        <begin position="203"/>
        <end position="263"/>
    </location>
</feature>
<name>A0AAW1R1C6_9CHLO</name>
<reference evidence="4 5" key="1">
    <citation type="journal article" date="2024" name="Nat. Commun.">
        <title>Phylogenomics reveals the evolutionary origins of lichenization in chlorophyte algae.</title>
        <authorList>
            <person name="Puginier C."/>
            <person name="Libourel C."/>
            <person name="Otte J."/>
            <person name="Skaloud P."/>
            <person name="Haon M."/>
            <person name="Grisel S."/>
            <person name="Petersen M."/>
            <person name="Berrin J.G."/>
            <person name="Delaux P.M."/>
            <person name="Dal Grande F."/>
            <person name="Keller J."/>
        </authorList>
    </citation>
    <scope>NUCLEOTIDE SEQUENCE [LARGE SCALE GENOMIC DNA]</scope>
    <source>
        <strain evidence="4 5">SAG 2145</strain>
    </source>
</reference>
<evidence type="ECO:0000313" key="4">
    <source>
        <dbReference type="EMBL" id="KAK9827147.1"/>
    </source>
</evidence>
<keyword evidence="5" id="KW-1185">Reference proteome</keyword>
<keyword evidence="1" id="KW-0479">Metal-binding</keyword>
<comment type="caution">
    <text evidence="4">The sequence shown here is derived from an EMBL/GenBank/DDBJ whole genome shotgun (WGS) entry which is preliminary data.</text>
</comment>
<dbReference type="GO" id="GO:0046872">
    <property type="term" value="F:metal ion binding"/>
    <property type="evidence" value="ECO:0007669"/>
    <property type="project" value="UniProtKB-KW"/>
</dbReference>
<sequence length="263" mass="29203">MPLALPHACASQLLHPSSFYENYDKILDWTAATQQRDGQRACDVKVAKLTKRSIVEMRRAFSYTFTKIKANEGTVKVIQKPLHVSLDGNVQSAILHQVEDMMRLPDLSRAIAMQIFSPTSTYLFDAASNLLVHGIHAAKCELVGSGASLPENVQQAKDALFHQDVVSFSVTLCHLDRFQREHFTCFELRRAERPHVSACRTQAAAVVQMLHLLITGPGGLLDLDAVKDLGLMALYVAATVHGFQHTGFSDEFLIQTQHPLALR</sequence>
<gene>
    <name evidence="4" type="ORF">WJX74_008128</name>
</gene>
<keyword evidence="2" id="KW-0378">Hydrolase</keyword>
<dbReference type="GO" id="GO:0007165">
    <property type="term" value="P:signal transduction"/>
    <property type="evidence" value="ECO:0007669"/>
    <property type="project" value="InterPro"/>
</dbReference>
<dbReference type="PROSITE" id="PS51845">
    <property type="entry name" value="PDEASE_I_2"/>
    <property type="match status" value="1"/>
</dbReference>
<evidence type="ECO:0000256" key="2">
    <source>
        <dbReference type="ARBA" id="ARBA00022801"/>
    </source>
</evidence>
<organism evidence="4 5">
    <name type="scientific">Apatococcus lobatus</name>
    <dbReference type="NCBI Taxonomy" id="904363"/>
    <lineage>
        <taxon>Eukaryota</taxon>
        <taxon>Viridiplantae</taxon>
        <taxon>Chlorophyta</taxon>
        <taxon>core chlorophytes</taxon>
        <taxon>Trebouxiophyceae</taxon>
        <taxon>Chlorellales</taxon>
        <taxon>Chlorellaceae</taxon>
        <taxon>Apatococcus</taxon>
    </lineage>
</organism>
<dbReference type="AlphaFoldDB" id="A0AAW1R1C6"/>